<name>A0A645F6A7_9ZZZZ</name>
<reference evidence="1" key="1">
    <citation type="submission" date="2019-08" db="EMBL/GenBank/DDBJ databases">
        <authorList>
            <person name="Kucharzyk K."/>
            <person name="Murdoch R.W."/>
            <person name="Higgins S."/>
            <person name="Loffler F."/>
        </authorList>
    </citation>
    <scope>NUCLEOTIDE SEQUENCE</scope>
</reference>
<organism evidence="1">
    <name type="scientific">bioreactor metagenome</name>
    <dbReference type="NCBI Taxonomy" id="1076179"/>
    <lineage>
        <taxon>unclassified sequences</taxon>
        <taxon>metagenomes</taxon>
        <taxon>ecological metagenomes</taxon>
    </lineage>
</organism>
<gene>
    <name evidence="1" type="ORF">SDC9_156454</name>
</gene>
<comment type="caution">
    <text evidence="1">The sequence shown here is derived from an EMBL/GenBank/DDBJ whole genome shotgun (WGS) entry which is preliminary data.</text>
</comment>
<dbReference type="EMBL" id="VSSQ01055254">
    <property type="protein sequence ID" value="MPN09166.1"/>
    <property type="molecule type" value="Genomic_DNA"/>
</dbReference>
<evidence type="ECO:0000313" key="1">
    <source>
        <dbReference type="EMBL" id="MPN09166.1"/>
    </source>
</evidence>
<protein>
    <submittedName>
        <fullName evidence="1">Uncharacterized protein</fullName>
    </submittedName>
</protein>
<dbReference type="AlphaFoldDB" id="A0A645F6A7"/>
<proteinExistence type="predicted"/>
<sequence>MPGLIVFAGHHQQINVISLGSQAGVHEFFLIIEEEGVIAFMDQAFFNQGSKGLILGIKDFVQKGQNVFRGQTFQAI</sequence>
<accession>A0A645F6A7</accession>